<evidence type="ECO:0000256" key="1">
    <source>
        <dbReference type="SAM" id="Phobius"/>
    </source>
</evidence>
<dbReference type="Proteomes" id="UP001597469">
    <property type="component" value="Unassembled WGS sequence"/>
</dbReference>
<keyword evidence="1" id="KW-0472">Membrane</keyword>
<gene>
    <name evidence="2" type="ORF">ACFSUS_26300</name>
</gene>
<accession>A0ABW5MAX2</accession>
<evidence type="ECO:0000313" key="3">
    <source>
        <dbReference type="Proteomes" id="UP001597469"/>
    </source>
</evidence>
<feature type="transmembrane region" description="Helical" evidence="1">
    <location>
        <begin position="65"/>
        <end position="84"/>
    </location>
</feature>
<keyword evidence="1" id="KW-0812">Transmembrane</keyword>
<dbReference type="RefSeq" id="WP_381527762.1">
    <property type="nucleotide sequence ID" value="NZ_JBHULN010000025.1"/>
</dbReference>
<keyword evidence="1" id="KW-1133">Transmembrane helix</keyword>
<dbReference type="Pfam" id="PF09907">
    <property type="entry name" value="HigB_toxin"/>
    <property type="match status" value="1"/>
</dbReference>
<dbReference type="EMBL" id="JBHULN010000025">
    <property type="protein sequence ID" value="MFD2574175.1"/>
    <property type="molecule type" value="Genomic_DNA"/>
</dbReference>
<name>A0ABW5MAX2_9BACT</name>
<organism evidence="2 3">
    <name type="scientific">Spirosoma soli</name>
    <dbReference type="NCBI Taxonomy" id="1770529"/>
    <lineage>
        <taxon>Bacteria</taxon>
        <taxon>Pseudomonadati</taxon>
        <taxon>Bacteroidota</taxon>
        <taxon>Cytophagia</taxon>
        <taxon>Cytophagales</taxon>
        <taxon>Cytophagaceae</taxon>
        <taxon>Spirosoma</taxon>
    </lineage>
</organism>
<dbReference type="InterPro" id="IPR018669">
    <property type="entry name" value="Toxin_HigB"/>
</dbReference>
<sequence>MRIIAKRTLREFWEEHPDAEQPLLDWYDVAVLQDWRSPNDVKQTYGSASIIESNRVIFNIKGNDYRLITHIDYLFGMVFILWIGTHKQYDKVNARTIEFKRK</sequence>
<reference evidence="3" key="1">
    <citation type="journal article" date="2019" name="Int. J. Syst. Evol. Microbiol.">
        <title>The Global Catalogue of Microorganisms (GCM) 10K type strain sequencing project: providing services to taxonomists for standard genome sequencing and annotation.</title>
        <authorList>
            <consortium name="The Broad Institute Genomics Platform"/>
            <consortium name="The Broad Institute Genome Sequencing Center for Infectious Disease"/>
            <person name="Wu L."/>
            <person name="Ma J."/>
        </authorList>
    </citation>
    <scope>NUCLEOTIDE SEQUENCE [LARGE SCALE GENOMIC DNA]</scope>
    <source>
        <strain evidence="3">KCTC 42805</strain>
    </source>
</reference>
<proteinExistence type="predicted"/>
<keyword evidence="3" id="KW-1185">Reference proteome</keyword>
<comment type="caution">
    <text evidence="2">The sequence shown here is derived from an EMBL/GenBank/DDBJ whole genome shotgun (WGS) entry which is preliminary data.</text>
</comment>
<evidence type="ECO:0000313" key="2">
    <source>
        <dbReference type="EMBL" id="MFD2574175.1"/>
    </source>
</evidence>
<protein>
    <submittedName>
        <fullName evidence="2">Type II toxin-antitoxin system HigB family toxin</fullName>
    </submittedName>
</protein>